<comment type="caution">
    <text evidence="2">The sequence shown here is derived from an EMBL/GenBank/DDBJ whole genome shotgun (WGS) entry which is preliminary data.</text>
</comment>
<protein>
    <submittedName>
        <fullName evidence="2">Sel1 repeat family protein</fullName>
    </submittedName>
</protein>
<dbReference type="SMART" id="SM00671">
    <property type="entry name" value="SEL1"/>
    <property type="match status" value="5"/>
</dbReference>
<name>A0ABS1MRM8_9ACTN</name>
<dbReference type="RefSeq" id="WP_201803719.1">
    <property type="nucleotide sequence ID" value="NZ_JAERRI010000006.1"/>
</dbReference>
<gene>
    <name evidence="2" type="ORF">JK360_13395</name>
</gene>
<evidence type="ECO:0000313" key="2">
    <source>
        <dbReference type="EMBL" id="MBL1090383.1"/>
    </source>
</evidence>
<feature type="region of interest" description="Disordered" evidence="1">
    <location>
        <begin position="132"/>
        <end position="159"/>
    </location>
</feature>
<accession>A0ABS1MRM8</accession>
<dbReference type="EMBL" id="JAERRI010000006">
    <property type="protein sequence ID" value="MBL1090383.1"/>
    <property type="molecule type" value="Genomic_DNA"/>
</dbReference>
<dbReference type="Gene3D" id="1.25.40.10">
    <property type="entry name" value="Tetratricopeptide repeat domain"/>
    <property type="match status" value="2"/>
</dbReference>
<keyword evidence="3" id="KW-1185">Reference proteome</keyword>
<evidence type="ECO:0000256" key="1">
    <source>
        <dbReference type="SAM" id="MobiDB-lite"/>
    </source>
</evidence>
<feature type="region of interest" description="Disordered" evidence="1">
    <location>
        <begin position="176"/>
        <end position="195"/>
    </location>
</feature>
<dbReference type="InterPro" id="IPR006597">
    <property type="entry name" value="Sel1-like"/>
</dbReference>
<proteinExistence type="predicted"/>
<feature type="compositionally biased region" description="Low complexity" evidence="1">
    <location>
        <begin position="41"/>
        <end position="63"/>
    </location>
</feature>
<dbReference type="Proteomes" id="UP000629371">
    <property type="component" value="Unassembled WGS sequence"/>
</dbReference>
<feature type="region of interest" description="Disordered" evidence="1">
    <location>
        <begin position="40"/>
        <end position="86"/>
    </location>
</feature>
<reference evidence="2 3" key="1">
    <citation type="submission" date="2021-01" db="EMBL/GenBank/DDBJ databases">
        <title>WGS of actinomycetes isolated from Thailand.</title>
        <authorList>
            <person name="Thawai C."/>
        </authorList>
    </citation>
    <scope>NUCLEOTIDE SEQUENCE [LARGE SCALE GENOMIC DNA]</scope>
    <source>
        <strain evidence="2 3">CH9-7</strain>
    </source>
</reference>
<dbReference type="InterPro" id="IPR050767">
    <property type="entry name" value="Sel1_AlgK"/>
</dbReference>
<dbReference type="SUPFAM" id="SSF81901">
    <property type="entry name" value="HCP-like"/>
    <property type="match status" value="1"/>
</dbReference>
<feature type="region of interest" description="Disordered" evidence="1">
    <location>
        <begin position="799"/>
        <end position="819"/>
    </location>
</feature>
<dbReference type="PANTHER" id="PTHR11102">
    <property type="entry name" value="SEL-1-LIKE PROTEIN"/>
    <property type="match status" value="1"/>
</dbReference>
<organism evidence="2 3">
    <name type="scientific">Streptomyces siderophoricus</name>
    <dbReference type="NCBI Taxonomy" id="2802281"/>
    <lineage>
        <taxon>Bacteria</taxon>
        <taxon>Bacillati</taxon>
        <taxon>Actinomycetota</taxon>
        <taxon>Actinomycetes</taxon>
        <taxon>Kitasatosporales</taxon>
        <taxon>Streptomycetaceae</taxon>
        <taxon>Streptomyces</taxon>
    </lineage>
</organism>
<sequence length="819" mass="86812">MEAELAALAGAGASAVVQAMATDTWADVRLRVSELFRRAAADAPAEAAAETPAGAAAAEETAAPPRPAEEPSPAAPPESSDEVTARWQASLRSLLEQRPEAAAELRALCDELAQEAAGEAAGEVAGEVADRLSDDSADGPATGPDSHPVPPVHNSITGGSQGHVIQAASINSLTFQASSPQSALPDPDGWPRAEDVDPVALGVRPTHRIPGLPALPPYVLRDRDDALIAAVTRAREAGGLVLVLGEPFAGKSRTALEAMAQGLAGFRVFAPARGADLRGLPALLQGRPGRYVLWLDDLDGHLGDAAGGGGGGGLEPRLLSQLTALGVTVLATMREDAYDEHRHAPHGRVLDLATVVELAREWSPAERARLAHRAGRAGDPRLVDALCSSGPEGAAAYLTLGPLLWDEWWRARRADRHPRGHALVRAALDLARCGLHGPLPMDLLTKVHEGYADVTGMDREPPADAREWATERRHGLLRFLVRGTGDTWRVAPFLLEAAERHETLPPVDGRIWRYALAVARTDDTYDYPALAATAREAFRRAAEAGDSAALHHLGLVAESLGEGPEAEEWFRRAADAGRPESAGRLGRMLADRGEGKAAEPYLELAAESGDAEAATLLGKLLRERAERWLRAGWKGGNPEAAHLLGDLLLGAGDEDGAVSCYLDAIKTGYAQVAASYATVNYLWDSREVARVWYLRAADAGDKRAAEALLHSFGEEQSAAVTDEDFWDHVREGNPLAAANMGALLELRGQAEDARGWYEKAYESGDPYGAFRLAELHKKADEPAEARAWYRKAAALGHPGAKRALGEGPGEDGSGDTVSA</sequence>
<evidence type="ECO:0000313" key="3">
    <source>
        <dbReference type="Proteomes" id="UP000629371"/>
    </source>
</evidence>
<dbReference type="PANTHER" id="PTHR11102:SF160">
    <property type="entry name" value="ERAD-ASSOCIATED E3 UBIQUITIN-PROTEIN LIGASE COMPONENT HRD3"/>
    <property type="match status" value="1"/>
</dbReference>
<dbReference type="InterPro" id="IPR011990">
    <property type="entry name" value="TPR-like_helical_dom_sf"/>
</dbReference>